<dbReference type="Proteomes" id="UP000521872">
    <property type="component" value="Unassembled WGS sequence"/>
</dbReference>
<feature type="transmembrane region" description="Helical" evidence="2">
    <location>
        <begin position="424"/>
        <end position="444"/>
    </location>
</feature>
<evidence type="ECO:0000256" key="2">
    <source>
        <dbReference type="SAM" id="Phobius"/>
    </source>
</evidence>
<sequence length="654" mass="73244">MMDWSHSRNLIQVEEDVYWLYVLNRYLPLCFIIINLVANSSDAWTPEMCVQVITQFFLSRSHFIRINTFSVYARCSHYSGMKAVAVMLTTFVAEIIITLRVYALCHGLKMVLAVSGTLMAGQWAIVISIVSQTWNPGKQFQTPLGSLLNTISTTPELMKNQIFHYCMNIKAFAFPEYLVAVSAVSLAFDTLAFITIMGISIHSRRAYGVYTMMRTVQRDGAIYFFAMFSGNLTWLLLVLYAPLHFPGGIENYASRARRPATLDSAMSDSHSMTIPMSSQIVEVGYALYATNVYWIAICSLWFYDYLLTFPDEVEYAWKGKKTPCHLLALCDGRFSEAFFTGLCPKNKNPFTSLNFLQNRYLPLCFIIVNLLANSSDDWTPEMCVLSPQCTHYVGMKAIAVMLTTFVAELIITLRVYAICRGLKVVLAVAGMLMAAQWALVIYVVSQTWGLLSGSSTQVQTQLGSLLNAISTIPKLTKNQVFHLCMNTKLIAFPQYLVADAATSLVFDALAFITVTGVAVHSRRAHGVHSVMRTVQRDGAMYFFAMSSANFTWLLLVLCAPGALKTIQIEPTIVIASVMINRITLNLKRAGQKDEEWSMQTFGQQPQFDIRFERSPWEDSFTESTVSLASDTGGTEHDMMQVPKHTGDTSLTAIP</sequence>
<dbReference type="EMBL" id="JAACJL010000017">
    <property type="protein sequence ID" value="KAF4618866.1"/>
    <property type="molecule type" value="Genomic_DNA"/>
</dbReference>
<comment type="caution">
    <text evidence="4">The sequence shown here is derived from an EMBL/GenBank/DDBJ whole genome shotgun (WGS) entry which is preliminary data.</text>
</comment>
<evidence type="ECO:0000259" key="3">
    <source>
        <dbReference type="Pfam" id="PF20151"/>
    </source>
</evidence>
<feature type="compositionally biased region" description="Polar residues" evidence="1">
    <location>
        <begin position="623"/>
        <end position="632"/>
    </location>
</feature>
<feature type="transmembrane region" description="Helical" evidence="2">
    <location>
        <begin position="285"/>
        <end position="303"/>
    </location>
</feature>
<feature type="transmembrane region" description="Helical" evidence="2">
    <location>
        <begin position="222"/>
        <end position="243"/>
    </location>
</feature>
<proteinExistence type="predicted"/>
<dbReference type="InterPro" id="IPR045340">
    <property type="entry name" value="DUF6533"/>
</dbReference>
<name>A0A8H4VQ80_9AGAR</name>
<dbReference type="Pfam" id="PF20151">
    <property type="entry name" value="DUF6533"/>
    <property type="match status" value="1"/>
</dbReference>
<feature type="region of interest" description="Disordered" evidence="1">
    <location>
        <begin position="623"/>
        <end position="654"/>
    </location>
</feature>
<evidence type="ECO:0000313" key="5">
    <source>
        <dbReference type="Proteomes" id="UP000521872"/>
    </source>
</evidence>
<gene>
    <name evidence="4" type="ORF">D9613_010088</name>
</gene>
<protein>
    <recommendedName>
        <fullName evidence="3">DUF6533 domain-containing protein</fullName>
    </recommendedName>
</protein>
<keyword evidence="2" id="KW-0472">Membrane</keyword>
<reference evidence="4 5" key="1">
    <citation type="submission" date="2019-12" db="EMBL/GenBank/DDBJ databases">
        <authorList>
            <person name="Floudas D."/>
            <person name="Bentzer J."/>
            <person name="Ahren D."/>
            <person name="Johansson T."/>
            <person name="Persson P."/>
            <person name="Tunlid A."/>
        </authorList>
    </citation>
    <scope>NUCLEOTIDE SEQUENCE [LARGE SCALE GENOMIC DNA]</scope>
    <source>
        <strain evidence="4 5">CBS 102.39</strain>
    </source>
</reference>
<accession>A0A8H4VQ80</accession>
<feature type="transmembrane region" description="Helical" evidence="2">
    <location>
        <begin position="18"/>
        <end position="38"/>
    </location>
</feature>
<keyword evidence="2" id="KW-1133">Transmembrane helix</keyword>
<keyword evidence="5" id="KW-1185">Reference proteome</keyword>
<evidence type="ECO:0000313" key="4">
    <source>
        <dbReference type="EMBL" id="KAF4618866.1"/>
    </source>
</evidence>
<feature type="transmembrane region" description="Helical" evidence="2">
    <location>
        <begin position="110"/>
        <end position="130"/>
    </location>
</feature>
<feature type="transmembrane region" description="Helical" evidence="2">
    <location>
        <begin position="177"/>
        <end position="201"/>
    </location>
</feature>
<organism evidence="4 5">
    <name type="scientific">Agrocybe pediades</name>
    <dbReference type="NCBI Taxonomy" id="84607"/>
    <lineage>
        <taxon>Eukaryota</taxon>
        <taxon>Fungi</taxon>
        <taxon>Dikarya</taxon>
        <taxon>Basidiomycota</taxon>
        <taxon>Agaricomycotina</taxon>
        <taxon>Agaricomycetes</taxon>
        <taxon>Agaricomycetidae</taxon>
        <taxon>Agaricales</taxon>
        <taxon>Agaricineae</taxon>
        <taxon>Strophariaceae</taxon>
        <taxon>Agrocybe</taxon>
    </lineage>
</organism>
<feature type="transmembrane region" description="Helical" evidence="2">
    <location>
        <begin position="540"/>
        <end position="563"/>
    </location>
</feature>
<feature type="transmembrane region" description="Helical" evidence="2">
    <location>
        <begin position="83"/>
        <end position="103"/>
    </location>
</feature>
<feature type="domain" description="DUF6533" evidence="3">
    <location>
        <begin position="295"/>
        <end position="323"/>
    </location>
</feature>
<feature type="transmembrane region" description="Helical" evidence="2">
    <location>
        <begin position="392"/>
        <end position="417"/>
    </location>
</feature>
<dbReference type="AlphaFoldDB" id="A0A8H4VQ80"/>
<keyword evidence="2" id="KW-0812">Transmembrane</keyword>
<feature type="transmembrane region" description="Helical" evidence="2">
    <location>
        <begin position="355"/>
        <end position="372"/>
    </location>
</feature>
<feature type="transmembrane region" description="Helical" evidence="2">
    <location>
        <begin position="495"/>
        <end position="519"/>
    </location>
</feature>
<evidence type="ECO:0000256" key="1">
    <source>
        <dbReference type="SAM" id="MobiDB-lite"/>
    </source>
</evidence>